<dbReference type="EMBL" id="JAVDPF010000043">
    <property type="protein sequence ID" value="KAL1867576.1"/>
    <property type="molecule type" value="Genomic_DNA"/>
</dbReference>
<accession>A0ABR3WV87</accession>
<keyword evidence="3" id="KW-1185">Reference proteome</keyword>
<gene>
    <name evidence="2" type="ORF">Plec18167_008576</name>
</gene>
<feature type="compositionally biased region" description="Basic and acidic residues" evidence="1">
    <location>
        <begin position="175"/>
        <end position="184"/>
    </location>
</feature>
<reference evidence="2 3" key="1">
    <citation type="journal article" date="2024" name="IMA Fungus">
        <title>IMA Genome - F19 : A genome assembly and annotation guide to empower mycologists, including annotated draft genome sequences of Ceratocystis pirilliformis, Diaporthe australafricana, Fusarium ophioides, Paecilomyces lecythidis, and Sporothrix stenoceras.</title>
        <authorList>
            <person name="Aylward J."/>
            <person name="Wilson A.M."/>
            <person name="Visagie C.M."/>
            <person name="Spraker J."/>
            <person name="Barnes I."/>
            <person name="Buitendag C."/>
            <person name="Ceriani C."/>
            <person name="Del Mar Angel L."/>
            <person name="du Plessis D."/>
            <person name="Fuchs T."/>
            <person name="Gasser K."/>
            <person name="Kramer D."/>
            <person name="Li W."/>
            <person name="Munsamy K."/>
            <person name="Piso A."/>
            <person name="Price J.L."/>
            <person name="Sonnekus B."/>
            <person name="Thomas C."/>
            <person name="van der Nest A."/>
            <person name="van Dijk A."/>
            <person name="van Heerden A."/>
            <person name="van Vuuren N."/>
            <person name="Yilmaz N."/>
            <person name="Duong T.A."/>
            <person name="van der Merwe N.A."/>
            <person name="Wingfield M.J."/>
            <person name="Wingfield B.D."/>
        </authorList>
    </citation>
    <scope>NUCLEOTIDE SEQUENCE [LARGE SCALE GENOMIC DNA]</scope>
    <source>
        <strain evidence="2 3">CMW 18167</strain>
    </source>
</reference>
<feature type="region of interest" description="Disordered" evidence="1">
    <location>
        <begin position="1"/>
        <end position="226"/>
    </location>
</feature>
<dbReference type="Proteomes" id="UP001583193">
    <property type="component" value="Unassembled WGS sequence"/>
</dbReference>
<feature type="compositionally biased region" description="Polar residues" evidence="1">
    <location>
        <begin position="100"/>
        <end position="109"/>
    </location>
</feature>
<feature type="compositionally biased region" description="Basic and acidic residues" evidence="1">
    <location>
        <begin position="213"/>
        <end position="226"/>
    </location>
</feature>
<sequence>DQGNREYNIRRRYRDSERDHEYQYGRQEKRQNMRHRDIDPASSPEDVHSKGRRQHDGRDSEWDTNPDMDHGADNNSPSTGWKPHDESSPPTSDNGGWDNNDPQATQSDDTQFEKDADPFSNNGAQEGNGWGQTDTNANLSPNESWPKEGGWQPDTANSSEGHDWDNNQDINQDTTSEKQHHVNEHTTTSGVGTWSSSGGNQQDTTRNNTADPKNNHGLEAGRLREQDTRILRETPMPWQNSGPFIHNVAQSPAAIRSPQTAHGNNSTVLVSPLATGSDGHEPALYTVPVSVAQSGLLSHQVQLGSAAEYAHKIRQPAYIDNLEYPYAKFIFNYRTQGIYIPPYRCHIKNNAILGAIEQLLGIKIERNIDEERRQLESVSKEELIARILRTEVVQADDIDHALCVLTFLDRDCLAGILMSLESTKESLQCQREEISDSQIPSKREARIIKA</sequence>
<feature type="compositionally biased region" description="Basic and acidic residues" evidence="1">
    <location>
        <begin position="14"/>
        <end position="72"/>
    </location>
</feature>
<organism evidence="2 3">
    <name type="scientific">Paecilomyces lecythidis</name>
    <dbReference type="NCBI Taxonomy" id="3004212"/>
    <lineage>
        <taxon>Eukaryota</taxon>
        <taxon>Fungi</taxon>
        <taxon>Dikarya</taxon>
        <taxon>Ascomycota</taxon>
        <taxon>Pezizomycotina</taxon>
        <taxon>Eurotiomycetes</taxon>
        <taxon>Eurotiomycetidae</taxon>
        <taxon>Eurotiales</taxon>
        <taxon>Thermoascaceae</taxon>
        <taxon>Paecilomyces</taxon>
    </lineage>
</organism>
<evidence type="ECO:0000256" key="1">
    <source>
        <dbReference type="SAM" id="MobiDB-lite"/>
    </source>
</evidence>
<proteinExistence type="predicted"/>
<feature type="compositionally biased region" description="Low complexity" evidence="1">
    <location>
        <begin position="186"/>
        <end position="199"/>
    </location>
</feature>
<feature type="compositionally biased region" description="Polar residues" evidence="1">
    <location>
        <begin position="119"/>
        <end position="143"/>
    </location>
</feature>
<protein>
    <submittedName>
        <fullName evidence="2">Uncharacterized protein</fullName>
    </submittedName>
</protein>
<evidence type="ECO:0000313" key="2">
    <source>
        <dbReference type="EMBL" id="KAL1867576.1"/>
    </source>
</evidence>
<feature type="non-terminal residue" evidence="2">
    <location>
        <position position="1"/>
    </location>
</feature>
<feature type="compositionally biased region" description="Polar residues" evidence="1">
    <location>
        <begin position="200"/>
        <end position="212"/>
    </location>
</feature>
<comment type="caution">
    <text evidence="2">The sequence shown here is derived from an EMBL/GenBank/DDBJ whole genome shotgun (WGS) entry which is preliminary data.</text>
</comment>
<evidence type="ECO:0000313" key="3">
    <source>
        <dbReference type="Proteomes" id="UP001583193"/>
    </source>
</evidence>
<name>A0ABR3WV87_9EURO</name>